<comment type="subcellular location">
    <subcellularLocation>
        <location evidence="1">Cell inner membrane</location>
        <topology evidence="1">Multi-pass membrane protein</topology>
    </subcellularLocation>
    <subcellularLocation>
        <location evidence="9">Cell membrane</location>
        <topology evidence="9">Multi-pass membrane protein</topology>
    </subcellularLocation>
</comment>
<keyword evidence="4 9" id="KW-0812">Transmembrane</keyword>
<dbReference type="EMBL" id="CP115149">
    <property type="protein sequence ID" value="WBL37233.1"/>
    <property type="molecule type" value="Genomic_DNA"/>
</dbReference>
<keyword evidence="2 9" id="KW-0050">Antiport</keyword>
<dbReference type="Gene3D" id="1.20.1530.10">
    <property type="entry name" value="Na+/H+ antiporter like domain"/>
    <property type="match status" value="1"/>
</dbReference>
<gene>
    <name evidence="9 10" type="primary">nhaA</name>
    <name evidence="10" type="ORF">O0235_06600</name>
</gene>
<feature type="transmembrane region" description="Helical" evidence="9">
    <location>
        <begin position="318"/>
        <end position="337"/>
    </location>
</feature>
<dbReference type="HAMAP" id="MF_01844">
    <property type="entry name" value="NhaA"/>
    <property type="match status" value="1"/>
</dbReference>
<organism evidence="10 11">
    <name type="scientific">Tepidiforma flava</name>
    <dbReference type="NCBI Taxonomy" id="3004094"/>
    <lineage>
        <taxon>Bacteria</taxon>
        <taxon>Bacillati</taxon>
        <taxon>Chloroflexota</taxon>
        <taxon>Tepidiformia</taxon>
        <taxon>Tepidiformales</taxon>
        <taxon>Tepidiformaceae</taxon>
        <taxon>Tepidiforma</taxon>
    </lineage>
</organism>
<feature type="transmembrane region" description="Helical" evidence="9">
    <location>
        <begin position="28"/>
        <end position="50"/>
    </location>
</feature>
<name>A0ABY7MD55_9CHLR</name>
<evidence type="ECO:0000313" key="10">
    <source>
        <dbReference type="EMBL" id="WBL37233.1"/>
    </source>
</evidence>
<evidence type="ECO:0000256" key="1">
    <source>
        <dbReference type="ARBA" id="ARBA00004429"/>
    </source>
</evidence>
<keyword evidence="11" id="KW-1185">Reference proteome</keyword>
<evidence type="ECO:0000313" key="11">
    <source>
        <dbReference type="Proteomes" id="UP001212803"/>
    </source>
</evidence>
<proteinExistence type="inferred from homology"/>
<dbReference type="NCBIfam" id="TIGR00773">
    <property type="entry name" value="NhaA"/>
    <property type="match status" value="1"/>
</dbReference>
<feature type="transmembrane region" description="Helical" evidence="9">
    <location>
        <begin position="389"/>
        <end position="411"/>
    </location>
</feature>
<feature type="transmembrane region" description="Helical" evidence="9">
    <location>
        <begin position="200"/>
        <end position="216"/>
    </location>
</feature>
<keyword evidence="5 9" id="KW-1133">Transmembrane helix</keyword>
<dbReference type="Pfam" id="PF06965">
    <property type="entry name" value="Na_H_antiport_1"/>
    <property type="match status" value="1"/>
</dbReference>
<keyword evidence="9" id="KW-0406">Ion transport</keyword>
<comment type="function">
    <text evidence="9">Na(+)/H(+) antiporter that extrudes sodium in exchange for external protons.</text>
</comment>
<dbReference type="Proteomes" id="UP001212803">
    <property type="component" value="Chromosome"/>
</dbReference>
<dbReference type="InterPro" id="IPR023171">
    <property type="entry name" value="Na/H_antiporter_dom_sf"/>
</dbReference>
<evidence type="ECO:0000256" key="7">
    <source>
        <dbReference type="ARBA" id="ARBA00023136"/>
    </source>
</evidence>
<evidence type="ECO:0000256" key="6">
    <source>
        <dbReference type="ARBA" id="ARBA00023053"/>
    </source>
</evidence>
<feature type="transmembrane region" description="Helical" evidence="9">
    <location>
        <begin position="173"/>
        <end position="194"/>
    </location>
</feature>
<dbReference type="RefSeq" id="WP_270057746.1">
    <property type="nucleotide sequence ID" value="NZ_CP115149.1"/>
</dbReference>
<sequence length="462" mass="49246">MLRALDTLIGGHGRRFVVRRFVRPAQRFAAIEASGGIVLLVGAIIALAWVNSPWDQSYYDLWETELALDLHLFEIHQHLGHAVNDGLMVLFFFVVGLEIKRELVSGELSSPRRAILPVAAALGGMLGPALIYTAFNAGTETAHGWGIPMATDIAFAVGVLTLLGKRVPPPLKVFLLALAVADDLGGIIVIAVFYTESLSLEALGWAALLLTVMFVLNRGGVRAIGVYFFLGVLFWAAMLKSGIHATIAGVILAMLTPSRPYYTDEDFDAAMDRLRTEYALARADGDHERMQQALAQMEDLASGMESPLDRLEHRLAPWTAYLIVPIFAIANAGVPVTGEMLRNAASSPVTLGVAFGLVFGKPIGIFLTSWLCVRLGLAQLPANTGFRQVLGAGMIAGIGFTVALFIAGLSFDDPSHLDEAKIGILAASLIAGVIGSLYLLLAAPSASHDTGLEAARARAAGH</sequence>
<feature type="transmembrane region" description="Helical" evidence="9">
    <location>
        <begin position="349"/>
        <end position="377"/>
    </location>
</feature>
<keyword evidence="9" id="KW-0813">Transport</keyword>
<keyword evidence="3 9" id="KW-1003">Cell membrane</keyword>
<evidence type="ECO:0000256" key="9">
    <source>
        <dbReference type="HAMAP-Rule" id="MF_01844"/>
    </source>
</evidence>
<keyword evidence="6 9" id="KW-0915">Sodium</keyword>
<evidence type="ECO:0000256" key="4">
    <source>
        <dbReference type="ARBA" id="ARBA00022692"/>
    </source>
</evidence>
<comment type="similarity">
    <text evidence="9">Belongs to the NhaA Na(+)/H(+) (TC 2.A.33) antiporter family.</text>
</comment>
<dbReference type="PANTHER" id="PTHR30341">
    <property type="entry name" value="SODIUM ION/PROTON ANTIPORTER NHAA-RELATED"/>
    <property type="match status" value="1"/>
</dbReference>
<feature type="transmembrane region" description="Helical" evidence="9">
    <location>
        <begin position="78"/>
        <end position="95"/>
    </location>
</feature>
<evidence type="ECO:0000256" key="8">
    <source>
        <dbReference type="ARBA" id="ARBA00023201"/>
    </source>
</evidence>
<comment type="catalytic activity">
    <reaction evidence="9">
        <text>Na(+)(in) + 2 H(+)(out) = Na(+)(out) + 2 H(+)(in)</text>
        <dbReference type="Rhea" id="RHEA:29251"/>
        <dbReference type="ChEBI" id="CHEBI:15378"/>
        <dbReference type="ChEBI" id="CHEBI:29101"/>
    </reaction>
</comment>
<dbReference type="InterPro" id="IPR004670">
    <property type="entry name" value="NhaA"/>
</dbReference>
<feature type="transmembrane region" description="Helical" evidence="9">
    <location>
        <begin position="228"/>
        <end position="255"/>
    </location>
</feature>
<evidence type="ECO:0000256" key="5">
    <source>
        <dbReference type="ARBA" id="ARBA00022989"/>
    </source>
</evidence>
<protein>
    <recommendedName>
        <fullName evidence="9">Na(+)/H(+) antiporter NhaA</fullName>
    </recommendedName>
    <alternativeName>
        <fullName evidence="9">Sodium/proton antiporter NhaA</fullName>
    </alternativeName>
</protein>
<evidence type="ECO:0000256" key="3">
    <source>
        <dbReference type="ARBA" id="ARBA00022475"/>
    </source>
</evidence>
<keyword evidence="8 9" id="KW-0739">Sodium transport</keyword>
<evidence type="ECO:0000256" key="2">
    <source>
        <dbReference type="ARBA" id="ARBA00022449"/>
    </source>
</evidence>
<reference evidence="10 11" key="1">
    <citation type="journal article" date="2023" name="ISME J.">
        <title>Thermophilic Dehalococcoidia with unusual traits shed light on an unexpected past.</title>
        <authorList>
            <person name="Palmer M."/>
            <person name="Covington J.K."/>
            <person name="Zhou E.M."/>
            <person name="Thomas S.C."/>
            <person name="Habib N."/>
            <person name="Seymour C.O."/>
            <person name="Lai D."/>
            <person name="Johnston J."/>
            <person name="Hashimi A."/>
            <person name="Jiao J.Y."/>
            <person name="Muok A.R."/>
            <person name="Liu L."/>
            <person name="Xian W.D."/>
            <person name="Zhi X.Y."/>
            <person name="Li M.M."/>
            <person name="Silva L.P."/>
            <person name="Bowen B.P."/>
            <person name="Louie K."/>
            <person name="Briegel A."/>
            <person name="Pett-Ridge J."/>
            <person name="Weber P.K."/>
            <person name="Tocheva E.I."/>
            <person name="Woyke T."/>
            <person name="Northen T.R."/>
            <person name="Mayali X."/>
            <person name="Li W.J."/>
            <person name="Hedlund B.P."/>
        </authorList>
    </citation>
    <scope>NUCLEOTIDE SEQUENCE [LARGE SCALE GENOMIC DNA]</scope>
    <source>
        <strain evidence="10 11">YIM 72310</strain>
    </source>
</reference>
<accession>A0ABY7MD55</accession>
<dbReference type="PANTHER" id="PTHR30341:SF0">
    <property type="entry name" value="NA(+)_H(+) ANTIPORTER NHAA"/>
    <property type="match status" value="1"/>
</dbReference>
<feature type="transmembrane region" description="Helical" evidence="9">
    <location>
        <begin position="423"/>
        <end position="443"/>
    </location>
</feature>
<keyword evidence="7 9" id="KW-0472">Membrane</keyword>
<feature type="transmembrane region" description="Helical" evidence="9">
    <location>
        <begin position="115"/>
        <end position="135"/>
    </location>
</feature>
<feature type="transmembrane region" description="Helical" evidence="9">
    <location>
        <begin position="147"/>
        <end position="164"/>
    </location>
</feature>